<name>A0AAE0KL87_9PEZI</name>
<evidence type="ECO:0000313" key="3">
    <source>
        <dbReference type="Proteomes" id="UP001287356"/>
    </source>
</evidence>
<sequence>MAATMQLVDPKGDVLLCFPAPIAESVESPRGKQPEVEPWSPAPTSATCSRVDPTEDACMPLPTTELGLDAVHEVDEINLRVSSSVLCLVSPVFSAMLGSPMAEGEAFRALDSPRPFPITLPEDDGKVFAILANVIHHRADAIPFLPATADLLSLAGLVDKYDCAPALMPYGVLWLQRAAERREDPEYAGLLGRCNLLLFAYVLDLPMQFAQLSWDILLMHRQLLKDETEYGLELPIPPDHELLRHDLHGEIARRKARLRREIHNALMEPVSKVTTQLAFYGPEPETRPTCPNAALAIGNYMALLDFYNLSPWRPQYETDSFSAIITRALDVAGQARDNPMLFFEMCTRHRCACDSMQYGDGVHLAKRLALALGGAWSWKLWVCLDCLKTGGEDRGNCRVKHW</sequence>
<reference evidence="2" key="1">
    <citation type="journal article" date="2023" name="Mol. Phylogenet. Evol.">
        <title>Genome-scale phylogeny and comparative genomics of the fungal order Sordariales.</title>
        <authorList>
            <person name="Hensen N."/>
            <person name="Bonometti L."/>
            <person name="Westerberg I."/>
            <person name="Brannstrom I.O."/>
            <person name="Guillou S."/>
            <person name="Cros-Aarteil S."/>
            <person name="Calhoun S."/>
            <person name="Haridas S."/>
            <person name="Kuo A."/>
            <person name="Mondo S."/>
            <person name="Pangilinan J."/>
            <person name="Riley R."/>
            <person name="LaButti K."/>
            <person name="Andreopoulos B."/>
            <person name="Lipzen A."/>
            <person name="Chen C."/>
            <person name="Yan M."/>
            <person name="Daum C."/>
            <person name="Ng V."/>
            <person name="Clum A."/>
            <person name="Steindorff A."/>
            <person name="Ohm R.A."/>
            <person name="Martin F."/>
            <person name="Silar P."/>
            <person name="Natvig D.O."/>
            <person name="Lalanne C."/>
            <person name="Gautier V."/>
            <person name="Ament-Velasquez S.L."/>
            <person name="Kruys A."/>
            <person name="Hutchinson M.I."/>
            <person name="Powell A.J."/>
            <person name="Barry K."/>
            <person name="Miller A.N."/>
            <person name="Grigoriev I.V."/>
            <person name="Debuchy R."/>
            <person name="Gladieux P."/>
            <person name="Hiltunen Thoren M."/>
            <person name="Johannesson H."/>
        </authorList>
    </citation>
    <scope>NUCLEOTIDE SEQUENCE</scope>
    <source>
        <strain evidence="2">CBS 958.72</strain>
    </source>
</reference>
<evidence type="ECO:0008006" key="4">
    <source>
        <dbReference type="Google" id="ProtNLM"/>
    </source>
</evidence>
<dbReference type="SUPFAM" id="SSF54695">
    <property type="entry name" value="POZ domain"/>
    <property type="match status" value="1"/>
</dbReference>
<evidence type="ECO:0000313" key="2">
    <source>
        <dbReference type="EMBL" id="KAK3378803.1"/>
    </source>
</evidence>
<dbReference type="Proteomes" id="UP001287356">
    <property type="component" value="Unassembled WGS sequence"/>
</dbReference>
<proteinExistence type="predicted"/>
<accession>A0AAE0KL87</accession>
<dbReference type="InterPro" id="IPR011333">
    <property type="entry name" value="SKP1/BTB/POZ_sf"/>
</dbReference>
<dbReference type="EMBL" id="JAULSN010000002">
    <property type="protein sequence ID" value="KAK3378803.1"/>
    <property type="molecule type" value="Genomic_DNA"/>
</dbReference>
<reference evidence="2" key="2">
    <citation type="submission" date="2023-06" db="EMBL/GenBank/DDBJ databases">
        <authorList>
            <consortium name="Lawrence Berkeley National Laboratory"/>
            <person name="Haridas S."/>
            <person name="Hensen N."/>
            <person name="Bonometti L."/>
            <person name="Westerberg I."/>
            <person name="Brannstrom I.O."/>
            <person name="Guillou S."/>
            <person name="Cros-Aarteil S."/>
            <person name="Calhoun S."/>
            <person name="Kuo A."/>
            <person name="Mondo S."/>
            <person name="Pangilinan J."/>
            <person name="Riley R."/>
            <person name="Labutti K."/>
            <person name="Andreopoulos B."/>
            <person name="Lipzen A."/>
            <person name="Chen C."/>
            <person name="Yanf M."/>
            <person name="Daum C."/>
            <person name="Ng V."/>
            <person name="Clum A."/>
            <person name="Steindorff A."/>
            <person name="Ohm R."/>
            <person name="Martin F."/>
            <person name="Silar P."/>
            <person name="Natvig D."/>
            <person name="Lalanne C."/>
            <person name="Gautier V."/>
            <person name="Ament-Velasquez S.L."/>
            <person name="Kruys A."/>
            <person name="Hutchinson M.I."/>
            <person name="Powell A.J."/>
            <person name="Barry K."/>
            <person name="Miller A.N."/>
            <person name="Grigoriev I.V."/>
            <person name="Debuchy R."/>
            <person name="Gladieux P."/>
            <person name="Thoren M.H."/>
            <person name="Johannesson H."/>
        </authorList>
    </citation>
    <scope>NUCLEOTIDE SEQUENCE</scope>
    <source>
        <strain evidence="2">CBS 958.72</strain>
    </source>
</reference>
<evidence type="ECO:0000256" key="1">
    <source>
        <dbReference type="SAM" id="MobiDB-lite"/>
    </source>
</evidence>
<keyword evidence="3" id="KW-1185">Reference proteome</keyword>
<comment type="caution">
    <text evidence="2">The sequence shown here is derived from an EMBL/GenBank/DDBJ whole genome shotgun (WGS) entry which is preliminary data.</text>
</comment>
<organism evidence="2 3">
    <name type="scientific">Lasiosphaeria ovina</name>
    <dbReference type="NCBI Taxonomy" id="92902"/>
    <lineage>
        <taxon>Eukaryota</taxon>
        <taxon>Fungi</taxon>
        <taxon>Dikarya</taxon>
        <taxon>Ascomycota</taxon>
        <taxon>Pezizomycotina</taxon>
        <taxon>Sordariomycetes</taxon>
        <taxon>Sordariomycetidae</taxon>
        <taxon>Sordariales</taxon>
        <taxon>Lasiosphaeriaceae</taxon>
        <taxon>Lasiosphaeria</taxon>
    </lineage>
</organism>
<dbReference type="Gene3D" id="3.30.710.10">
    <property type="entry name" value="Potassium Channel Kv1.1, Chain A"/>
    <property type="match status" value="1"/>
</dbReference>
<dbReference type="AlphaFoldDB" id="A0AAE0KL87"/>
<feature type="region of interest" description="Disordered" evidence="1">
    <location>
        <begin position="26"/>
        <end position="52"/>
    </location>
</feature>
<protein>
    <recommendedName>
        <fullName evidence="4">BTB domain-containing protein</fullName>
    </recommendedName>
</protein>
<gene>
    <name evidence="2" type="ORF">B0T24DRAFT_139969</name>
</gene>